<dbReference type="SUPFAM" id="SSF49998">
    <property type="entry name" value="Amine oxidase catalytic domain"/>
    <property type="match status" value="1"/>
</dbReference>
<keyword evidence="3" id="KW-0186">Copper</keyword>
<dbReference type="Proteomes" id="UP001291309">
    <property type="component" value="Unassembled WGS sequence"/>
</dbReference>
<keyword evidence="4" id="KW-0732">Signal</keyword>
<dbReference type="Gene3D" id="2.70.98.20">
    <property type="entry name" value="Copper amine oxidase, catalytic domain"/>
    <property type="match status" value="1"/>
</dbReference>
<reference evidence="6 7" key="1">
    <citation type="submission" date="2023-12" db="EMBL/GenBank/DDBJ databases">
        <title>the genome sequence of Hyalangium sp. s54d21.</title>
        <authorList>
            <person name="Zhang X."/>
        </authorList>
    </citation>
    <scope>NUCLEOTIDE SEQUENCE [LARGE SCALE GENOMIC DNA]</scope>
    <source>
        <strain evidence="7">s54d21</strain>
    </source>
</reference>
<gene>
    <name evidence="6" type="ORF">SYV04_16990</name>
</gene>
<name>A0ABU5H5L7_9BACT</name>
<evidence type="ECO:0000256" key="2">
    <source>
        <dbReference type="ARBA" id="ARBA00011738"/>
    </source>
</evidence>
<sequence>MSWSRWFPVLLGVLLLPGFVQVAEAGCTYSACTNTTAVDHTFSAGTRWTFNIQTCPCEGLVISSATFTPKGGTPRLVLNRGSIAEIHVPYLAGTPRFLDISESTSGLGPNAIPLTAAECAGGTLLAGNRVCKNIEHHDYAWKYFNTHQHSENVSVYMASQLGEYTYVNLWEFHDTGVIEPRLGLTGRLQIVSPGAGYAPYGGRMNPQSEATPLIGLSHMHNIYYRLDFDLAGAGNDAVEQLSFQPSNVASPNASCATPGQCAVNVVTPILTEAAQDFVPTAYTSWRVYDKLINNSDGRKIGYEIVPDVHGVWSGMTAGSEPWSSHEMFVTRFAGCESLAVGNVPPHIAPSCTSVPSHVSAMVNGQSVDGQDVVLWYVNRHLHKPRDEDQVNMPIEWMHFEIKPSSFHHKSPLEL</sequence>
<keyword evidence="3" id="KW-0560">Oxidoreductase</keyword>
<comment type="cofactor">
    <cofactor evidence="1">
        <name>Cu cation</name>
        <dbReference type="ChEBI" id="CHEBI:23378"/>
    </cofactor>
</comment>
<dbReference type="EC" id="1.4.3.-" evidence="3"/>
<feature type="chain" id="PRO_5046472543" description="Amine oxidase" evidence="4">
    <location>
        <begin position="26"/>
        <end position="414"/>
    </location>
</feature>
<evidence type="ECO:0000259" key="5">
    <source>
        <dbReference type="Pfam" id="PF01179"/>
    </source>
</evidence>
<evidence type="ECO:0000313" key="6">
    <source>
        <dbReference type="EMBL" id="MDY7228118.1"/>
    </source>
</evidence>
<dbReference type="InterPro" id="IPR015798">
    <property type="entry name" value="Cu_amine_oxidase_C"/>
</dbReference>
<evidence type="ECO:0000313" key="7">
    <source>
        <dbReference type="Proteomes" id="UP001291309"/>
    </source>
</evidence>
<protein>
    <recommendedName>
        <fullName evidence="3">Amine oxidase</fullName>
        <ecNumber evidence="3">1.4.3.-</ecNumber>
    </recommendedName>
</protein>
<organism evidence="6 7">
    <name type="scientific">Hyalangium rubrum</name>
    <dbReference type="NCBI Taxonomy" id="3103134"/>
    <lineage>
        <taxon>Bacteria</taxon>
        <taxon>Pseudomonadati</taxon>
        <taxon>Myxococcota</taxon>
        <taxon>Myxococcia</taxon>
        <taxon>Myxococcales</taxon>
        <taxon>Cystobacterineae</taxon>
        <taxon>Archangiaceae</taxon>
        <taxon>Hyalangium</taxon>
    </lineage>
</organism>
<dbReference type="PANTHER" id="PTHR10638:SF86">
    <property type="entry name" value="COPPER AMINE OXIDASE 1-RELATED"/>
    <property type="match status" value="1"/>
</dbReference>
<keyword evidence="3" id="KW-0801">TPQ</keyword>
<evidence type="ECO:0000256" key="3">
    <source>
        <dbReference type="RuleBase" id="RU000672"/>
    </source>
</evidence>
<keyword evidence="7" id="KW-1185">Reference proteome</keyword>
<feature type="signal peptide" evidence="4">
    <location>
        <begin position="1"/>
        <end position="25"/>
    </location>
</feature>
<keyword evidence="3" id="KW-0479">Metal-binding</keyword>
<dbReference type="Pfam" id="PF01179">
    <property type="entry name" value="Cu_amine_oxid"/>
    <property type="match status" value="1"/>
</dbReference>
<dbReference type="RefSeq" id="WP_321546843.1">
    <property type="nucleotide sequence ID" value="NZ_JAXIVS010000005.1"/>
</dbReference>
<dbReference type="InterPro" id="IPR000269">
    <property type="entry name" value="Cu_amine_oxidase"/>
</dbReference>
<proteinExistence type="inferred from homology"/>
<comment type="similarity">
    <text evidence="3">Belongs to the copper/topaquinone oxidase family.</text>
</comment>
<comment type="cofactor">
    <cofactor evidence="3">
        <name>Cu cation</name>
        <dbReference type="ChEBI" id="CHEBI:23378"/>
    </cofactor>
    <text evidence="3">Contains 1 topaquinone per subunit.</text>
</comment>
<evidence type="ECO:0000256" key="4">
    <source>
        <dbReference type="SAM" id="SignalP"/>
    </source>
</evidence>
<dbReference type="InterPro" id="IPR036460">
    <property type="entry name" value="Cu_amine_oxidase_C_sf"/>
</dbReference>
<dbReference type="PANTHER" id="PTHR10638">
    <property type="entry name" value="COPPER AMINE OXIDASE"/>
    <property type="match status" value="1"/>
</dbReference>
<comment type="caution">
    <text evidence="6">The sequence shown here is derived from an EMBL/GenBank/DDBJ whole genome shotgun (WGS) entry which is preliminary data.</text>
</comment>
<comment type="subunit">
    <text evidence="2">Homodimer.</text>
</comment>
<accession>A0ABU5H5L7</accession>
<feature type="domain" description="Copper amine oxidase catalytic" evidence="5">
    <location>
        <begin position="47"/>
        <end position="411"/>
    </location>
</feature>
<dbReference type="EMBL" id="JAXIVS010000005">
    <property type="protein sequence ID" value="MDY7228118.1"/>
    <property type="molecule type" value="Genomic_DNA"/>
</dbReference>
<evidence type="ECO:0000256" key="1">
    <source>
        <dbReference type="ARBA" id="ARBA00001935"/>
    </source>
</evidence>
<comment type="PTM">
    <text evidence="3">Topaquinone (TPQ) is generated by copper-dependent autoxidation of a specific tyrosyl residue.</text>
</comment>